<evidence type="ECO:0000313" key="8">
    <source>
        <dbReference type="Proteomes" id="UP000269001"/>
    </source>
</evidence>
<dbReference type="InterPro" id="IPR050741">
    <property type="entry name" value="Acyl-CoA_dehydrogenase"/>
</dbReference>
<evidence type="ECO:0000313" key="7">
    <source>
        <dbReference type="EMBL" id="RKG34479.1"/>
    </source>
</evidence>
<keyword evidence="2 7" id="KW-0560">Oxidoreductase</keyword>
<evidence type="ECO:0000259" key="5">
    <source>
        <dbReference type="Pfam" id="PF02771"/>
    </source>
</evidence>
<dbReference type="InterPro" id="IPR036250">
    <property type="entry name" value="AcylCo_DH-like_C"/>
</dbReference>
<evidence type="ECO:0000259" key="6">
    <source>
        <dbReference type="Pfam" id="PF08028"/>
    </source>
</evidence>
<reference evidence="7 8" key="1">
    <citation type="submission" date="2018-09" db="EMBL/GenBank/DDBJ databases">
        <title>The draft genome of Acinetobacter spp. strains.</title>
        <authorList>
            <person name="Qin J."/>
            <person name="Feng Y."/>
            <person name="Zong Z."/>
        </authorList>
    </citation>
    <scope>NUCLEOTIDE SEQUENCE [LARGE SCALE GENOMIC DNA]</scope>
    <source>
        <strain evidence="7 8">WCHAc060096</strain>
    </source>
</reference>
<feature type="domain" description="Acyl-CoA dehydrogenase/oxidase N-terminal" evidence="5">
    <location>
        <begin position="44"/>
        <end position="137"/>
    </location>
</feature>
<dbReference type="GO" id="GO:0016712">
    <property type="term" value="F:oxidoreductase activity, acting on paired donors, with incorporation or reduction of molecular oxygen, reduced flavin or flavoprotein as one donor, and incorporation of one atom of oxygen"/>
    <property type="evidence" value="ECO:0007669"/>
    <property type="project" value="TreeGrafter"/>
</dbReference>
<protein>
    <submittedName>
        <fullName evidence="7">SfnB family sulfur acquisition oxidoreductase</fullName>
        <ecNumber evidence="7">1.-.-.-</ecNumber>
    </submittedName>
</protein>
<evidence type="ECO:0000256" key="3">
    <source>
        <dbReference type="ARBA" id="ARBA00049661"/>
    </source>
</evidence>
<comment type="caution">
    <text evidence="7">The sequence shown here is derived from an EMBL/GenBank/DDBJ whole genome shotgun (WGS) entry which is preliminary data.</text>
</comment>
<keyword evidence="1" id="KW-0285">Flavoprotein</keyword>
<dbReference type="InterPro" id="IPR013107">
    <property type="entry name" value="Acyl-CoA_DH_C"/>
</dbReference>
<dbReference type="PANTHER" id="PTHR48083">
    <property type="entry name" value="MEDIUM-CHAIN SPECIFIC ACYL-COA DEHYDROGENASE, MITOCHONDRIAL-RELATED"/>
    <property type="match status" value="1"/>
</dbReference>
<dbReference type="EMBL" id="RAXU01000006">
    <property type="protein sequence ID" value="RKG34479.1"/>
    <property type="molecule type" value="Genomic_DNA"/>
</dbReference>
<dbReference type="Pfam" id="PF02770">
    <property type="entry name" value="Acyl-CoA_dh_M"/>
    <property type="match status" value="1"/>
</dbReference>
<sequence length="422" mass="46783">MSQLSSAVNSHNIHAHRANHVPLQVFEQSENAHVIQTDAEAIQVAKQLASEFAKEASLRDKERRLPLNEIQQYSQSGLWAITIPKAFGGAQVKYRTLAEVVKTISSVDSSLGQLPQNHWAFLEHLRLDASLEQQRFFFDLVLKGIRFGNAFSEKGSKTVADLTTTIHKTATGYEVNGQKFFATGALLAHWIPIVAINESGQPYAALVPRETEGVQIINDWSGFGQRTTASGTVELKKVAVREEYVVPIHQAFDRPTAAGAISQFIQAAVDAGIARGAIEETIQYVKKYSRPWIDSGLERATDDPYTIASIGDLKIKLRAAEAVLDLAADQIDLAIDEPTEEHVSQATLLVAEAKVLTTEVAILAANKLFELSGTRSTLSELNLDRHWRNARTHTLHDPVRWKYHIVGNYYLNGVKPPRHPWS</sequence>
<dbReference type="PIRSF" id="PIRSF016578">
    <property type="entry name" value="HsaA"/>
    <property type="match status" value="1"/>
</dbReference>
<proteinExistence type="inferred from homology"/>
<gene>
    <name evidence="7" type="ORF">D7V21_06935</name>
</gene>
<dbReference type="EC" id="1.-.-.-" evidence="7"/>
<accession>A0A3A8EK39</accession>
<comment type="similarity">
    <text evidence="3">Belongs to the HpaH/HsaA monooxygenase family.</text>
</comment>
<dbReference type="InterPro" id="IPR006091">
    <property type="entry name" value="Acyl-CoA_Oxase/DH_mid-dom"/>
</dbReference>
<dbReference type="Pfam" id="PF08028">
    <property type="entry name" value="Acyl-CoA_dh_2"/>
    <property type="match status" value="1"/>
</dbReference>
<dbReference type="CDD" id="cd01163">
    <property type="entry name" value="DszC"/>
    <property type="match status" value="1"/>
</dbReference>
<feature type="domain" description="Acyl-CoA dehydrogenase C-terminal" evidence="6">
    <location>
        <begin position="265"/>
        <end position="397"/>
    </location>
</feature>
<dbReference type="RefSeq" id="WP_120369787.1">
    <property type="nucleotide sequence ID" value="NZ_RAXU01000006.1"/>
</dbReference>
<dbReference type="AlphaFoldDB" id="A0A3A8EK39"/>
<dbReference type="GO" id="GO:0033539">
    <property type="term" value="P:fatty acid beta-oxidation using acyl-CoA dehydrogenase"/>
    <property type="evidence" value="ECO:0007669"/>
    <property type="project" value="TreeGrafter"/>
</dbReference>
<dbReference type="Gene3D" id="1.10.540.10">
    <property type="entry name" value="Acyl-CoA dehydrogenase/oxidase, N-terminal domain"/>
    <property type="match status" value="1"/>
</dbReference>
<name>A0A3A8EK39_9GAMM</name>
<organism evidence="7 8">
    <name type="scientific">Acinetobacter guerrae</name>
    <dbReference type="NCBI Taxonomy" id="1843371"/>
    <lineage>
        <taxon>Bacteria</taxon>
        <taxon>Pseudomonadati</taxon>
        <taxon>Pseudomonadota</taxon>
        <taxon>Gammaproteobacteria</taxon>
        <taxon>Moraxellales</taxon>
        <taxon>Moraxellaceae</taxon>
        <taxon>Acinetobacter</taxon>
    </lineage>
</organism>
<dbReference type="SUPFAM" id="SSF56645">
    <property type="entry name" value="Acyl-CoA dehydrogenase NM domain-like"/>
    <property type="match status" value="1"/>
</dbReference>
<evidence type="ECO:0000259" key="4">
    <source>
        <dbReference type="Pfam" id="PF02770"/>
    </source>
</evidence>
<dbReference type="Proteomes" id="UP000269001">
    <property type="component" value="Unassembled WGS sequence"/>
</dbReference>
<dbReference type="NCBIfam" id="TIGR04022">
    <property type="entry name" value="sulfur_SfnB"/>
    <property type="match status" value="1"/>
</dbReference>
<dbReference type="InterPro" id="IPR009100">
    <property type="entry name" value="AcylCoA_DH/oxidase_NM_dom_sf"/>
</dbReference>
<dbReference type="GO" id="GO:0005737">
    <property type="term" value="C:cytoplasm"/>
    <property type="evidence" value="ECO:0007669"/>
    <property type="project" value="TreeGrafter"/>
</dbReference>
<dbReference type="InterPro" id="IPR023922">
    <property type="entry name" value="S04_starv_induced_SfnB"/>
</dbReference>
<dbReference type="Gene3D" id="1.20.140.10">
    <property type="entry name" value="Butyryl-CoA Dehydrogenase, subunit A, domain 3"/>
    <property type="match status" value="1"/>
</dbReference>
<dbReference type="PANTHER" id="PTHR48083:SF19">
    <property type="entry name" value="FLAVIN-DEPENDENT MONOOXYGENASE, OXYGENASE SUBUNIT HSAA"/>
    <property type="match status" value="1"/>
</dbReference>
<evidence type="ECO:0000256" key="1">
    <source>
        <dbReference type="ARBA" id="ARBA00022630"/>
    </source>
</evidence>
<dbReference type="GO" id="GO:0050660">
    <property type="term" value="F:flavin adenine dinucleotide binding"/>
    <property type="evidence" value="ECO:0007669"/>
    <property type="project" value="InterPro"/>
</dbReference>
<keyword evidence="8" id="KW-1185">Reference proteome</keyword>
<dbReference type="InterPro" id="IPR037069">
    <property type="entry name" value="AcylCoA_DH/ox_N_sf"/>
</dbReference>
<dbReference type="Pfam" id="PF02771">
    <property type="entry name" value="Acyl-CoA_dh_N"/>
    <property type="match status" value="1"/>
</dbReference>
<dbReference type="InterPro" id="IPR046373">
    <property type="entry name" value="Acyl-CoA_Oxase/DH_mid-dom_sf"/>
</dbReference>
<evidence type="ECO:0000256" key="2">
    <source>
        <dbReference type="ARBA" id="ARBA00023002"/>
    </source>
</evidence>
<dbReference type="InterPro" id="IPR013786">
    <property type="entry name" value="AcylCoA_DH/ox_N"/>
</dbReference>
<feature type="domain" description="Acyl-CoA oxidase/dehydrogenase middle" evidence="4">
    <location>
        <begin position="154"/>
        <end position="238"/>
    </location>
</feature>
<dbReference type="GO" id="GO:0003995">
    <property type="term" value="F:acyl-CoA dehydrogenase activity"/>
    <property type="evidence" value="ECO:0007669"/>
    <property type="project" value="TreeGrafter"/>
</dbReference>
<dbReference type="SUPFAM" id="SSF47203">
    <property type="entry name" value="Acyl-CoA dehydrogenase C-terminal domain-like"/>
    <property type="match status" value="1"/>
</dbReference>
<dbReference type="Gene3D" id="2.40.110.10">
    <property type="entry name" value="Butyryl-CoA Dehydrogenase, subunit A, domain 2"/>
    <property type="match status" value="1"/>
</dbReference>